<gene>
    <name evidence="4" type="ORF">EW145_g6488</name>
</gene>
<dbReference type="SMART" id="SM00513">
    <property type="entry name" value="SAP"/>
    <property type="match status" value="1"/>
</dbReference>
<protein>
    <recommendedName>
        <fullName evidence="3">SAP domain-containing protein</fullName>
    </recommendedName>
</protein>
<dbReference type="OrthoDB" id="5569309at2759"/>
<keyword evidence="2" id="KW-1133">Transmembrane helix</keyword>
<evidence type="ECO:0000313" key="5">
    <source>
        <dbReference type="Proteomes" id="UP000308199"/>
    </source>
</evidence>
<feature type="domain" description="SAP" evidence="3">
    <location>
        <begin position="9"/>
        <end position="43"/>
    </location>
</feature>
<dbReference type="InterPro" id="IPR038872">
    <property type="entry name" value="Put_GTT3"/>
</dbReference>
<feature type="transmembrane region" description="Helical" evidence="2">
    <location>
        <begin position="220"/>
        <end position="244"/>
    </location>
</feature>
<dbReference type="GO" id="GO:0016020">
    <property type="term" value="C:membrane"/>
    <property type="evidence" value="ECO:0007669"/>
    <property type="project" value="TreeGrafter"/>
</dbReference>
<sequence>MSLSYSGSLQIKKKAELQEISQALGISDAGTREELQQRIKKHLDDYSTDLEGDPAFSGLYARKRQRSLQPQGLPQPSRFRSSEPSRFSAIPEERGFSPGADDLYDVSMMLPRAPLSPAAPSSLPLRNASLSPSSLPPLPPSPAKSIIADDISQPEVQATVKMEWNVTQALFTARVVLSSGRNIFIISALLDFISIIFTIHGNSYYPVPSITNEVEPVLQATAWVTVHWAIPSLVLPAIFGYFISFSTPAFQLKFDVLTASIVRVAANVAYPFPSMVFIALSDEIQSLDVLGVKWRLVSATVTLAFAFAEAIGRSSIKSSNRAGDF</sequence>
<evidence type="ECO:0000313" key="4">
    <source>
        <dbReference type="EMBL" id="THH03150.1"/>
    </source>
</evidence>
<proteinExistence type="predicted"/>
<feature type="transmembrane region" description="Helical" evidence="2">
    <location>
        <begin position="292"/>
        <end position="311"/>
    </location>
</feature>
<keyword evidence="2" id="KW-0812">Transmembrane</keyword>
<feature type="region of interest" description="Disordered" evidence="1">
    <location>
        <begin position="46"/>
        <end position="92"/>
    </location>
</feature>
<evidence type="ECO:0000256" key="1">
    <source>
        <dbReference type="SAM" id="MobiDB-lite"/>
    </source>
</evidence>
<reference evidence="4 5" key="1">
    <citation type="submission" date="2019-02" db="EMBL/GenBank/DDBJ databases">
        <title>Genome sequencing of the rare red list fungi Phellinidium pouzarii.</title>
        <authorList>
            <person name="Buettner E."/>
            <person name="Kellner H."/>
        </authorList>
    </citation>
    <scope>NUCLEOTIDE SEQUENCE [LARGE SCALE GENOMIC DNA]</scope>
    <source>
        <strain evidence="4 5">DSM 108285</strain>
    </source>
</reference>
<dbReference type="Proteomes" id="UP000308199">
    <property type="component" value="Unassembled WGS sequence"/>
</dbReference>
<dbReference type="EMBL" id="SGPK01000493">
    <property type="protein sequence ID" value="THH03150.1"/>
    <property type="molecule type" value="Genomic_DNA"/>
</dbReference>
<feature type="transmembrane region" description="Helical" evidence="2">
    <location>
        <begin position="183"/>
        <end position="200"/>
    </location>
</feature>
<evidence type="ECO:0000259" key="3">
    <source>
        <dbReference type="PROSITE" id="PS50800"/>
    </source>
</evidence>
<keyword evidence="5" id="KW-1185">Reference proteome</keyword>
<feature type="transmembrane region" description="Helical" evidence="2">
    <location>
        <begin position="256"/>
        <end position="280"/>
    </location>
</feature>
<dbReference type="AlphaFoldDB" id="A0A4S4L162"/>
<dbReference type="PROSITE" id="PS50800">
    <property type="entry name" value="SAP"/>
    <property type="match status" value="1"/>
</dbReference>
<organism evidence="4 5">
    <name type="scientific">Phellinidium pouzarii</name>
    <dbReference type="NCBI Taxonomy" id="167371"/>
    <lineage>
        <taxon>Eukaryota</taxon>
        <taxon>Fungi</taxon>
        <taxon>Dikarya</taxon>
        <taxon>Basidiomycota</taxon>
        <taxon>Agaricomycotina</taxon>
        <taxon>Agaricomycetes</taxon>
        <taxon>Hymenochaetales</taxon>
        <taxon>Hymenochaetaceae</taxon>
        <taxon>Phellinidium</taxon>
    </lineage>
</organism>
<dbReference type="PANTHER" id="PTHR41807:SF1">
    <property type="entry name" value="GLUTATHIONE TRANSFERASE 3"/>
    <property type="match status" value="1"/>
</dbReference>
<dbReference type="InterPro" id="IPR003034">
    <property type="entry name" value="SAP_dom"/>
</dbReference>
<feature type="compositionally biased region" description="Low complexity" evidence="1">
    <location>
        <begin position="76"/>
        <end position="88"/>
    </location>
</feature>
<comment type="caution">
    <text evidence="4">The sequence shown here is derived from an EMBL/GenBank/DDBJ whole genome shotgun (WGS) entry which is preliminary data.</text>
</comment>
<keyword evidence="2" id="KW-0472">Membrane</keyword>
<dbReference type="PANTHER" id="PTHR41807">
    <property type="entry name" value="GLUTATHIONE TRANSFERASE 3"/>
    <property type="match status" value="1"/>
</dbReference>
<accession>A0A4S4L162</accession>
<name>A0A4S4L162_9AGAM</name>
<evidence type="ECO:0000256" key="2">
    <source>
        <dbReference type="SAM" id="Phobius"/>
    </source>
</evidence>